<comment type="caution">
    <text evidence="2">The sequence shown here is derived from an EMBL/GenBank/DDBJ whole genome shotgun (WGS) entry which is preliminary data.</text>
</comment>
<evidence type="ECO:0000313" key="3">
    <source>
        <dbReference type="Proteomes" id="UP001016761"/>
    </source>
</evidence>
<gene>
    <name evidence="2" type="ORF">HTZ84_05115</name>
</gene>
<evidence type="ECO:0000313" key="2">
    <source>
        <dbReference type="EMBL" id="NUC71693.1"/>
    </source>
</evidence>
<reference evidence="2 3" key="1">
    <citation type="submission" date="2020-06" db="EMBL/GenBank/DDBJ databases">
        <title>Haloterrigena sp. nov., an extremely halophilic archaeon isolated from a saline sediment.</title>
        <authorList>
            <person name="Liu B.-B."/>
        </authorList>
    </citation>
    <scope>NUCLEOTIDE SEQUENCE [LARGE SCALE GENOMIC DNA]</scope>
    <source>
        <strain evidence="2 3">SYSU A558-1</strain>
    </source>
</reference>
<feature type="compositionally biased region" description="Basic and acidic residues" evidence="1">
    <location>
        <begin position="90"/>
        <end position="99"/>
    </location>
</feature>
<name>A0ABX2L9X7_9EURY</name>
<dbReference type="Proteomes" id="UP001016761">
    <property type="component" value="Unassembled WGS sequence"/>
</dbReference>
<feature type="region of interest" description="Disordered" evidence="1">
    <location>
        <begin position="83"/>
        <end position="109"/>
    </location>
</feature>
<keyword evidence="3" id="KW-1185">Reference proteome</keyword>
<evidence type="ECO:0000256" key="1">
    <source>
        <dbReference type="SAM" id="MobiDB-lite"/>
    </source>
</evidence>
<sequence length="222" mass="24994">MSVTPTSSDRYQCNHCGDYAPAHSFYDAAMCSESCRRAADAEPILNTITHDHTTCVTCFRQLKVIEEPPERAPSAAVGFQYRTENAAWGEKQRPTGSRDQDDDPDLPSLNQQVYAYEVKDKTSNEIREYYPGRKFDRANEPEPTSGVNDPVKTGTICHVCGNTEHNVVDEDLRSNCSTMLVGHHLTERVRDLDTSIDEQQFWDVYTEADRSIQDALEAAVIL</sequence>
<organism evidence="2 3">
    <name type="scientific">Haloterrigena gelatinilytica</name>
    <dbReference type="NCBI Taxonomy" id="2741724"/>
    <lineage>
        <taxon>Archaea</taxon>
        <taxon>Methanobacteriati</taxon>
        <taxon>Methanobacteriota</taxon>
        <taxon>Stenosarchaea group</taxon>
        <taxon>Halobacteria</taxon>
        <taxon>Halobacteriales</taxon>
        <taxon>Natrialbaceae</taxon>
        <taxon>Haloterrigena</taxon>
    </lineage>
</organism>
<dbReference type="EMBL" id="JABUQZ010000001">
    <property type="protein sequence ID" value="NUC71693.1"/>
    <property type="molecule type" value="Genomic_DNA"/>
</dbReference>
<protein>
    <recommendedName>
        <fullName evidence="4">HNH endonuclease</fullName>
    </recommendedName>
</protein>
<dbReference type="RefSeq" id="WP_174679682.1">
    <property type="nucleotide sequence ID" value="NZ_JABUQZ010000001.1"/>
</dbReference>
<proteinExistence type="predicted"/>
<accession>A0ABX2L9X7</accession>
<evidence type="ECO:0008006" key="4">
    <source>
        <dbReference type="Google" id="ProtNLM"/>
    </source>
</evidence>